<gene>
    <name evidence="2" type="ORF">O6P43_016090</name>
</gene>
<keyword evidence="1" id="KW-0472">Membrane</keyword>
<proteinExistence type="predicted"/>
<evidence type="ECO:0000313" key="3">
    <source>
        <dbReference type="Proteomes" id="UP001163823"/>
    </source>
</evidence>
<organism evidence="2 3">
    <name type="scientific">Quillaja saponaria</name>
    <name type="common">Soap bark tree</name>
    <dbReference type="NCBI Taxonomy" id="32244"/>
    <lineage>
        <taxon>Eukaryota</taxon>
        <taxon>Viridiplantae</taxon>
        <taxon>Streptophyta</taxon>
        <taxon>Embryophyta</taxon>
        <taxon>Tracheophyta</taxon>
        <taxon>Spermatophyta</taxon>
        <taxon>Magnoliopsida</taxon>
        <taxon>eudicotyledons</taxon>
        <taxon>Gunneridae</taxon>
        <taxon>Pentapetalae</taxon>
        <taxon>rosids</taxon>
        <taxon>fabids</taxon>
        <taxon>Fabales</taxon>
        <taxon>Quillajaceae</taxon>
        <taxon>Quillaja</taxon>
    </lineage>
</organism>
<name>A0AAD7LYF8_QUISA</name>
<dbReference type="SUPFAM" id="SSF52540">
    <property type="entry name" value="P-loop containing nucleoside triphosphate hydrolases"/>
    <property type="match status" value="1"/>
</dbReference>
<dbReference type="PANTHER" id="PTHR32175:SF21">
    <property type="entry name" value="SULFOTRANSFERASE"/>
    <property type="match status" value="1"/>
</dbReference>
<comment type="caution">
    <text evidence="2">The sequence shown here is derived from an EMBL/GenBank/DDBJ whole genome shotgun (WGS) entry which is preliminary data.</text>
</comment>
<dbReference type="AlphaFoldDB" id="A0AAD7LYF8"/>
<evidence type="ECO:0000256" key="1">
    <source>
        <dbReference type="SAM" id="Phobius"/>
    </source>
</evidence>
<dbReference type="KEGG" id="qsa:O6P43_016090"/>
<keyword evidence="1" id="KW-0812">Transmembrane</keyword>
<dbReference type="Proteomes" id="UP001163823">
    <property type="component" value="Chromosome 6"/>
</dbReference>
<dbReference type="EMBL" id="JARAOO010000006">
    <property type="protein sequence ID" value="KAJ7966650.1"/>
    <property type="molecule type" value="Genomic_DNA"/>
</dbReference>
<dbReference type="PANTHER" id="PTHR32175">
    <property type="entry name" value="PROTEIN, PUTATIVE, EXPRESSED-RELATED"/>
    <property type="match status" value="1"/>
</dbReference>
<evidence type="ECO:0000313" key="2">
    <source>
        <dbReference type="EMBL" id="KAJ7966650.1"/>
    </source>
</evidence>
<protein>
    <submittedName>
        <fullName evidence="2">Sulfotransferase</fullName>
    </submittedName>
</protein>
<dbReference type="InterPro" id="IPR027417">
    <property type="entry name" value="P-loop_NTPase"/>
</dbReference>
<feature type="transmembrane region" description="Helical" evidence="1">
    <location>
        <begin position="47"/>
        <end position="64"/>
    </location>
</feature>
<dbReference type="Gene3D" id="3.40.50.300">
    <property type="entry name" value="P-loop containing nucleotide triphosphate hydrolases"/>
    <property type="match status" value="1"/>
</dbReference>
<reference evidence="2" key="1">
    <citation type="journal article" date="2023" name="Science">
        <title>Elucidation of the pathway for biosynthesis of saponin adjuvants from the soapbark tree.</title>
        <authorList>
            <person name="Reed J."/>
            <person name="Orme A."/>
            <person name="El-Demerdash A."/>
            <person name="Owen C."/>
            <person name="Martin L.B.B."/>
            <person name="Misra R.C."/>
            <person name="Kikuchi S."/>
            <person name="Rejzek M."/>
            <person name="Martin A.C."/>
            <person name="Harkess A."/>
            <person name="Leebens-Mack J."/>
            <person name="Louveau T."/>
            <person name="Stephenson M.J."/>
            <person name="Osbourn A."/>
        </authorList>
    </citation>
    <scope>NUCLEOTIDE SEQUENCE</scope>
    <source>
        <strain evidence="2">S10</strain>
    </source>
</reference>
<accession>A0AAD7LYF8</accession>
<dbReference type="InterPro" id="IPR052796">
    <property type="entry name" value="Nod_factor_sulfotransferase"/>
</dbReference>
<keyword evidence="3" id="KW-1185">Reference proteome</keyword>
<keyword evidence="1" id="KW-1133">Transmembrane helix</keyword>
<sequence length="368" mass="42323">MGLSLKWKTRKSASSSIFIPCFSGLMEDLCFLTKDSLVIKTPKKSPLTLRMVVLAFAAVCGVYICSICLEQISTQTKAKFIGIEVLNQSCHSSGVEELEIPYLHYPKPKTFSRKECVCNPVRFFAILSVQRSGSGWFETLLNSHINVSSNGEIFSVRDRRSNVSSILKTMDKVYNLDWFTSASKNECSAAIGFKWMLNQGLMENHKEIVDYFKERKVSAIFLFRRNLLRRMISVIANSYDKDAKLLNGTHKSHVHSLVEARILAKYKPKLNDTLLIPELKQTEDTAAKAIEYFKSTRHIVLYYEDIVNNRTKLKDVQEFLRLPYRDLQSRQVRIHTAPLSKQVENWDDVEKKLTGTLYESFLHQDQQV</sequence>